<evidence type="ECO:0000259" key="3">
    <source>
        <dbReference type="Pfam" id="PF13628"/>
    </source>
</evidence>
<dbReference type="AlphaFoldDB" id="A0A1H3S3Z4"/>
<evidence type="ECO:0000313" key="5">
    <source>
        <dbReference type="Proteomes" id="UP000199632"/>
    </source>
</evidence>
<keyword evidence="1" id="KW-0812">Transmembrane</keyword>
<protein>
    <submittedName>
        <fullName evidence="4">Predicted outer membrane protein</fullName>
    </submittedName>
</protein>
<keyword evidence="2" id="KW-0732">Signal</keyword>
<dbReference type="Proteomes" id="UP000199632">
    <property type="component" value="Unassembled WGS sequence"/>
</dbReference>
<evidence type="ECO:0000256" key="1">
    <source>
        <dbReference type="SAM" id="Phobius"/>
    </source>
</evidence>
<organism evidence="4 5">
    <name type="scientific">Asanoa ishikariensis</name>
    <dbReference type="NCBI Taxonomy" id="137265"/>
    <lineage>
        <taxon>Bacteria</taxon>
        <taxon>Bacillati</taxon>
        <taxon>Actinomycetota</taxon>
        <taxon>Actinomycetes</taxon>
        <taxon>Micromonosporales</taxon>
        <taxon>Micromonosporaceae</taxon>
        <taxon>Asanoa</taxon>
    </lineage>
</organism>
<gene>
    <name evidence="4" type="ORF">SAMN05421684_4517</name>
</gene>
<name>A0A1H3S3Z4_9ACTN</name>
<dbReference type="STRING" id="137265.SAMN05421684_4517"/>
<feature type="transmembrane region" description="Helical" evidence="1">
    <location>
        <begin position="291"/>
        <end position="310"/>
    </location>
</feature>
<keyword evidence="1" id="KW-0472">Membrane</keyword>
<dbReference type="Pfam" id="PF13628">
    <property type="entry name" value="DUF4142"/>
    <property type="match status" value="1"/>
</dbReference>
<sequence length="314" mass="33482">MEVRQLVGLGARAIAVASLVALVPASAALANDHYRAPVAAVGGGAMTHPGHMAGMSHTEHMAAMNQATWNSNAAAHLAAMNAMQDTSKLRYLAPSPGPEKLPVPVPPDVAIAENGKYGPVGPSDVDLVVKVRLAGLWEQPAGEMAVEKGKNPRVKEIGKMIAEQHAVLDKLDVTAAQRLGIEIPNEPNADQQFWLQEMRDAEGDEFDQIFVDRLRVAHGKVYSAIAFVRAGTRNDLVRELAQQSNQFVSTHLTLLESTSLVDWQHIPLPPEPAGGPVPAAGYIKSGVSPTVIWLVLGAALIAGVITMIRVTRPR</sequence>
<feature type="domain" description="DUF4142" evidence="3">
    <location>
        <begin position="123"/>
        <end position="254"/>
    </location>
</feature>
<keyword evidence="1" id="KW-1133">Transmembrane helix</keyword>
<keyword evidence="5" id="KW-1185">Reference proteome</keyword>
<dbReference type="EMBL" id="FNQB01000002">
    <property type="protein sequence ID" value="SDZ32530.1"/>
    <property type="molecule type" value="Genomic_DNA"/>
</dbReference>
<reference evidence="5" key="1">
    <citation type="submission" date="2016-10" db="EMBL/GenBank/DDBJ databases">
        <authorList>
            <person name="Varghese N."/>
            <person name="Submissions S."/>
        </authorList>
    </citation>
    <scope>NUCLEOTIDE SEQUENCE [LARGE SCALE GENOMIC DNA]</scope>
    <source>
        <strain evidence="5">DSM 44718</strain>
    </source>
</reference>
<feature type="signal peptide" evidence="2">
    <location>
        <begin position="1"/>
        <end position="30"/>
    </location>
</feature>
<evidence type="ECO:0000313" key="4">
    <source>
        <dbReference type="EMBL" id="SDZ32530.1"/>
    </source>
</evidence>
<proteinExistence type="predicted"/>
<feature type="chain" id="PRO_5011639025" evidence="2">
    <location>
        <begin position="31"/>
        <end position="314"/>
    </location>
</feature>
<dbReference type="InterPro" id="IPR025419">
    <property type="entry name" value="DUF4142"/>
</dbReference>
<accession>A0A1H3S3Z4</accession>
<evidence type="ECO:0000256" key="2">
    <source>
        <dbReference type="SAM" id="SignalP"/>
    </source>
</evidence>